<dbReference type="PROSITE" id="PS51257">
    <property type="entry name" value="PROKAR_LIPOPROTEIN"/>
    <property type="match status" value="1"/>
</dbReference>
<proteinExistence type="predicted"/>
<name>A0A2M7EA15_9BACT</name>
<gene>
    <name evidence="2" type="ORF">COS11_01545</name>
</gene>
<dbReference type="Proteomes" id="UP000228886">
    <property type="component" value="Unassembled WGS sequence"/>
</dbReference>
<organism evidence="2 3">
    <name type="scientific">bacterium (Candidatus Ratteibacteria) CG01_land_8_20_14_3_00_40_19</name>
    <dbReference type="NCBI Taxonomy" id="2014290"/>
    <lineage>
        <taxon>Bacteria</taxon>
        <taxon>Candidatus Ratteibacteria</taxon>
    </lineage>
</organism>
<accession>A0A2M7EA15</accession>
<feature type="chain" id="PRO_5014747071" evidence="1">
    <location>
        <begin position="34"/>
        <end position="179"/>
    </location>
</feature>
<sequence length="179" mass="20312">MKKGIMPKKQKNSSLQVVLILISGLLLSSCATTGGIVPQKTQLQIREFQTRRYDTNDTKMVMKAMLNVLQDEGFIVKNANLELGLLTATKEVDVENKGEAFWASFWLGSQATWKKNSIIEASANISEFGTQTRVRINFQRKILDNKGAVLKVEQVEDEKFYQNFFSKVDKGIFIQKEDL</sequence>
<evidence type="ECO:0000313" key="2">
    <source>
        <dbReference type="EMBL" id="PIV64559.1"/>
    </source>
</evidence>
<evidence type="ECO:0000313" key="3">
    <source>
        <dbReference type="Proteomes" id="UP000228886"/>
    </source>
</evidence>
<dbReference type="AlphaFoldDB" id="A0A2M7EA15"/>
<evidence type="ECO:0000256" key="1">
    <source>
        <dbReference type="SAM" id="SignalP"/>
    </source>
</evidence>
<dbReference type="EMBL" id="PETL01000078">
    <property type="protein sequence ID" value="PIV64559.1"/>
    <property type="molecule type" value="Genomic_DNA"/>
</dbReference>
<reference evidence="3" key="1">
    <citation type="submission" date="2017-09" db="EMBL/GenBank/DDBJ databases">
        <title>Depth-based differentiation of microbial function through sediment-hosted aquifers and enrichment of novel symbionts in the deep terrestrial subsurface.</title>
        <authorList>
            <person name="Probst A.J."/>
            <person name="Ladd B."/>
            <person name="Jarett J.K."/>
            <person name="Geller-Mcgrath D.E."/>
            <person name="Sieber C.M.K."/>
            <person name="Emerson J.B."/>
            <person name="Anantharaman K."/>
            <person name="Thomas B.C."/>
            <person name="Malmstrom R."/>
            <person name="Stieglmeier M."/>
            <person name="Klingl A."/>
            <person name="Woyke T."/>
            <person name="Ryan C.M."/>
            <person name="Banfield J.F."/>
        </authorList>
    </citation>
    <scope>NUCLEOTIDE SEQUENCE [LARGE SCALE GENOMIC DNA]</scope>
</reference>
<feature type="signal peptide" evidence="1">
    <location>
        <begin position="1"/>
        <end position="33"/>
    </location>
</feature>
<comment type="caution">
    <text evidence="2">The sequence shown here is derived from an EMBL/GenBank/DDBJ whole genome shotgun (WGS) entry which is preliminary data.</text>
</comment>
<keyword evidence="1" id="KW-0732">Signal</keyword>
<protein>
    <submittedName>
        <fullName evidence="2">Uncharacterized protein</fullName>
    </submittedName>
</protein>